<evidence type="ECO:0000313" key="2">
    <source>
        <dbReference type="EMBL" id="KAJ3613782.1"/>
    </source>
</evidence>
<organism evidence="2 3">
    <name type="scientific">Muraenolepis orangiensis</name>
    <name type="common">Patagonian moray cod</name>
    <dbReference type="NCBI Taxonomy" id="630683"/>
    <lineage>
        <taxon>Eukaryota</taxon>
        <taxon>Metazoa</taxon>
        <taxon>Chordata</taxon>
        <taxon>Craniata</taxon>
        <taxon>Vertebrata</taxon>
        <taxon>Euteleostomi</taxon>
        <taxon>Actinopterygii</taxon>
        <taxon>Neopterygii</taxon>
        <taxon>Teleostei</taxon>
        <taxon>Neoteleostei</taxon>
        <taxon>Acanthomorphata</taxon>
        <taxon>Zeiogadaria</taxon>
        <taxon>Gadariae</taxon>
        <taxon>Gadiformes</taxon>
        <taxon>Muraenolepidoidei</taxon>
        <taxon>Muraenolepididae</taxon>
        <taxon>Muraenolepis</taxon>
    </lineage>
</organism>
<accession>A0A9Q0IUG3</accession>
<protein>
    <submittedName>
        <fullName evidence="2">Uncharacterized protein</fullName>
    </submittedName>
</protein>
<gene>
    <name evidence="2" type="ORF">NHX12_020028</name>
</gene>
<sequence>TCQPTTAPENQPQPWRTNYSHLSANPQPRRTNPELLSANHSPEEPTTTLENQLQPPHLPVHIEQQG</sequence>
<dbReference type="AlphaFoldDB" id="A0A9Q0IUG3"/>
<feature type="compositionally biased region" description="Polar residues" evidence="1">
    <location>
        <begin position="1"/>
        <end position="30"/>
    </location>
</feature>
<name>A0A9Q0IUG3_9TELE</name>
<evidence type="ECO:0000313" key="3">
    <source>
        <dbReference type="Proteomes" id="UP001148018"/>
    </source>
</evidence>
<feature type="region of interest" description="Disordered" evidence="1">
    <location>
        <begin position="1"/>
        <end position="66"/>
    </location>
</feature>
<dbReference type="EMBL" id="JANIIK010000035">
    <property type="protein sequence ID" value="KAJ3613782.1"/>
    <property type="molecule type" value="Genomic_DNA"/>
</dbReference>
<dbReference type="Proteomes" id="UP001148018">
    <property type="component" value="Unassembled WGS sequence"/>
</dbReference>
<reference evidence="2" key="1">
    <citation type="submission" date="2022-07" db="EMBL/GenBank/DDBJ databases">
        <title>Chromosome-level genome of Muraenolepis orangiensis.</title>
        <authorList>
            <person name="Kim J."/>
        </authorList>
    </citation>
    <scope>NUCLEOTIDE SEQUENCE</scope>
    <source>
        <strain evidence="2">KU_S4_2022</strain>
        <tissue evidence="2">Muscle</tissue>
    </source>
</reference>
<feature type="compositionally biased region" description="Polar residues" evidence="1">
    <location>
        <begin position="38"/>
        <end position="54"/>
    </location>
</feature>
<evidence type="ECO:0000256" key="1">
    <source>
        <dbReference type="SAM" id="MobiDB-lite"/>
    </source>
</evidence>
<keyword evidence="3" id="KW-1185">Reference proteome</keyword>
<comment type="caution">
    <text evidence="2">The sequence shown here is derived from an EMBL/GenBank/DDBJ whole genome shotgun (WGS) entry which is preliminary data.</text>
</comment>
<feature type="non-terminal residue" evidence="2">
    <location>
        <position position="66"/>
    </location>
</feature>
<feature type="non-terminal residue" evidence="2">
    <location>
        <position position="1"/>
    </location>
</feature>
<proteinExistence type="predicted"/>